<accession>A0ABW2FEK2</accession>
<dbReference type="InterPro" id="IPR009057">
    <property type="entry name" value="Homeodomain-like_sf"/>
</dbReference>
<dbReference type="InterPro" id="IPR018060">
    <property type="entry name" value="HTH_AraC"/>
</dbReference>
<evidence type="ECO:0000256" key="2">
    <source>
        <dbReference type="ARBA" id="ARBA00023125"/>
    </source>
</evidence>
<evidence type="ECO:0000259" key="4">
    <source>
        <dbReference type="PROSITE" id="PS01124"/>
    </source>
</evidence>
<reference evidence="6" key="1">
    <citation type="journal article" date="2019" name="Int. J. Syst. Evol. Microbiol.">
        <title>The Global Catalogue of Microorganisms (GCM) 10K type strain sequencing project: providing services to taxonomists for standard genome sequencing and annotation.</title>
        <authorList>
            <consortium name="The Broad Institute Genomics Platform"/>
            <consortium name="The Broad Institute Genome Sequencing Center for Infectious Disease"/>
            <person name="Wu L."/>
            <person name="Ma J."/>
        </authorList>
    </citation>
    <scope>NUCLEOTIDE SEQUENCE [LARGE SCALE GENOMIC DNA]</scope>
    <source>
        <strain evidence="6">KCTC 12907</strain>
    </source>
</reference>
<evidence type="ECO:0000256" key="3">
    <source>
        <dbReference type="ARBA" id="ARBA00023163"/>
    </source>
</evidence>
<comment type="caution">
    <text evidence="5">The sequence shown here is derived from an EMBL/GenBank/DDBJ whole genome shotgun (WGS) entry which is preliminary data.</text>
</comment>
<feature type="domain" description="HTH araC/xylS-type" evidence="4">
    <location>
        <begin position="631"/>
        <end position="730"/>
    </location>
</feature>
<evidence type="ECO:0000313" key="6">
    <source>
        <dbReference type="Proteomes" id="UP001596378"/>
    </source>
</evidence>
<dbReference type="SUPFAM" id="SSF46689">
    <property type="entry name" value="Homeodomain-like"/>
    <property type="match status" value="2"/>
</dbReference>
<dbReference type="PANTHER" id="PTHR43280:SF2">
    <property type="entry name" value="HTH-TYPE TRANSCRIPTIONAL REGULATOR EXSA"/>
    <property type="match status" value="1"/>
</dbReference>
<dbReference type="EMBL" id="JBHTAI010000017">
    <property type="protein sequence ID" value="MFC7151586.1"/>
    <property type="molecule type" value="Genomic_DNA"/>
</dbReference>
<keyword evidence="6" id="KW-1185">Reference proteome</keyword>
<dbReference type="PROSITE" id="PS00041">
    <property type="entry name" value="HTH_ARAC_FAMILY_1"/>
    <property type="match status" value="1"/>
</dbReference>
<proteinExistence type="predicted"/>
<dbReference type="Pfam" id="PF12833">
    <property type="entry name" value="HTH_18"/>
    <property type="match status" value="1"/>
</dbReference>
<dbReference type="InterPro" id="IPR018062">
    <property type="entry name" value="HTH_AraC-typ_CS"/>
</dbReference>
<keyword evidence="3" id="KW-0804">Transcription</keyword>
<dbReference type="InterPro" id="IPR020449">
    <property type="entry name" value="Tscrpt_reg_AraC-type_HTH"/>
</dbReference>
<evidence type="ECO:0000256" key="1">
    <source>
        <dbReference type="ARBA" id="ARBA00023015"/>
    </source>
</evidence>
<dbReference type="InterPro" id="IPR041522">
    <property type="entry name" value="CdaR_GGDEF"/>
</dbReference>
<dbReference type="PANTHER" id="PTHR43280">
    <property type="entry name" value="ARAC-FAMILY TRANSCRIPTIONAL REGULATOR"/>
    <property type="match status" value="1"/>
</dbReference>
<sequence length="740" mass="84326">MKSNRRFGRDNWFMRLLLPYAFFLAMALTASGLIYERTLDLVGEEERNTHLHLLNQVKSTLDGRLAEIDTLAMQVANDPRLLQLQQIKEPFEGTNTFKMLAAQKGLYHFDVTNKFILDYMIYYRNSETVLTPSTLYLADAFYGFAFDYEDMTQERWRRTFFEEENRKLVLPAMPVRYKGKAHSVVTYNYPLGTIPSVSRGSVVMLIDNGQILKLLRSLVDEKEGWAYIADNRGNVISSIGDYVRLDPELMGGRTGWVSESAPTRGMHVTYARSSENGWYYVLAQSPRIVLAKVHYVKRITLGTTLGFLAVGLALAYVFTSRNSRTVARMLDSHYALREEMRKQEPILRTSIIERLLKGEIVGGEMEGMMKRLRMNPRISAIAAAIVHFIPTENVEEKRLKELARLRILLRELLREWPAVAIHGHETAEDKIVLLFLASDTSEEECARTMEALFDRITGIDPAELRADLYVASGGIYSAPIDVSRSYGEAKQALNYAHWRQLRGLTRFGELPDLSDSHYYPGEIETRLTNHAKAGDAGEVALLLDDIYERNFRKRNLPFAIQKLLLYEMAGSLMKVKEQLALEPDDDVRRLLSTTDDAESPAEAFQAVRGLYADICERVVRRKKSRNVQLLERIRGLIQEQYGNADLNLDAVADQAGISRVYFSSFFKEQTGVNFSDYLENLRMDSARVMLRDAPATVNEIAQRCGYGSTNSFSRAFKRIHGISPTIYRESFRQGAGETQS</sequence>
<dbReference type="Gene3D" id="1.10.10.60">
    <property type="entry name" value="Homeodomain-like"/>
    <property type="match status" value="2"/>
</dbReference>
<keyword evidence="1" id="KW-0805">Transcription regulation</keyword>
<keyword evidence="2" id="KW-0238">DNA-binding</keyword>
<dbReference type="PROSITE" id="PS01124">
    <property type="entry name" value="HTH_ARAC_FAMILY_2"/>
    <property type="match status" value="1"/>
</dbReference>
<dbReference type="PRINTS" id="PR00032">
    <property type="entry name" value="HTHARAC"/>
</dbReference>
<name>A0ABW2FEK2_9BACL</name>
<dbReference type="SMART" id="SM00342">
    <property type="entry name" value="HTH_ARAC"/>
    <property type="match status" value="1"/>
</dbReference>
<organism evidence="5 6">
    <name type="scientific">Cohnella cellulosilytica</name>
    <dbReference type="NCBI Taxonomy" id="986710"/>
    <lineage>
        <taxon>Bacteria</taxon>
        <taxon>Bacillati</taxon>
        <taxon>Bacillota</taxon>
        <taxon>Bacilli</taxon>
        <taxon>Bacillales</taxon>
        <taxon>Paenibacillaceae</taxon>
        <taxon>Cohnella</taxon>
    </lineage>
</organism>
<gene>
    <name evidence="5" type="ORF">ACFQMJ_23865</name>
</gene>
<dbReference type="Proteomes" id="UP001596378">
    <property type="component" value="Unassembled WGS sequence"/>
</dbReference>
<dbReference type="Pfam" id="PF17853">
    <property type="entry name" value="GGDEF_2"/>
    <property type="match status" value="1"/>
</dbReference>
<evidence type="ECO:0000313" key="5">
    <source>
        <dbReference type="EMBL" id="MFC7151586.1"/>
    </source>
</evidence>
<protein>
    <submittedName>
        <fullName evidence="5">Helix-turn-helix domain-containing protein</fullName>
    </submittedName>
</protein>
<dbReference type="RefSeq" id="WP_378050800.1">
    <property type="nucleotide sequence ID" value="NZ_JBHMDN010000029.1"/>
</dbReference>